<keyword evidence="1" id="KW-1133">Transmembrane helix</keyword>
<protein>
    <submittedName>
        <fullName evidence="2">HPP family protein</fullName>
    </submittedName>
</protein>
<dbReference type="OrthoDB" id="380778at2157"/>
<dbReference type="Proteomes" id="UP000199215">
    <property type="component" value="Unassembled WGS sequence"/>
</dbReference>
<sequence length="174" mass="18120">MDERVIWASGHGVVLLAVLAGIAFASGHWAILVALAPAAYLLVFFPHDSENSPKTVVVSHLTALVAGWLTYTVLAQGIAPTSIEPMSEPGLRIVGSALLAFIASTAVFYVLSITHPMAYVTTFTAAIGGFPTIQSVAIAAGTVLIVTGLQIIRRKVGPDTDAASGAFNEEFARS</sequence>
<keyword evidence="3" id="KW-1185">Reference proteome</keyword>
<evidence type="ECO:0000313" key="2">
    <source>
        <dbReference type="EMBL" id="SEH68292.1"/>
    </source>
</evidence>
<organism evidence="2 3">
    <name type="scientific">Halopenitus malekzadehii</name>
    <dbReference type="NCBI Taxonomy" id="1267564"/>
    <lineage>
        <taxon>Archaea</taxon>
        <taxon>Methanobacteriati</taxon>
        <taxon>Methanobacteriota</taxon>
        <taxon>Stenosarchaea group</taxon>
        <taxon>Halobacteria</taxon>
        <taxon>Halobacteriales</taxon>
        <taxon>Haloferacaceae</taxon>
        <taxon>Halopenitus</taxon>
    </lineage>
</organism>
<evidence type="ECO:0000256" key="1">
    <source>
        <dbReference type="SAM" id="Phobius"/>
    </source>
</evidence>
<dbReference type="EMBL" id="FNWU01000032">
    <property type="protein sequence ID" value="SEH68292.1"/>
    <property type="molecule type" value="Genomic_DNA"/>
</dbReference>
<feature type="transmembrane region" description="Helical" evidence="1">
    <location>
        <begin position="117"/>
        <end position="146"/>
    </location>
</feature>
<keyword evidence="1" id="KW-0812">Transmembrane</keyword>
<feature type="transmembrane region" description="Helical" evidence="1">
    <location>
        <begin position="57"/>
        <end position="79"/>
    </location>
</feature>
<evidence type="ECO:0000313" key="3">
    <source>
        <dbReference type="Proteomes" id="UP000199215"/>
    </source>
</evidence>
<proteinExistence type="predicted"/>
<feature type="transmembrane region" description="Helical" evidence="1">
    <location>
        <begin position="91"/>
        <end position="111"/>
    </location>
</feature>
<keyword evidence="1" id="KW-0472">Membrane</keyword>
<dbReference type="RefSeq" id="WP_092818082.1">
    <property type="nucleotide sequence ID" value="NZ_FNWU01000032.1"/>
</dbReference>
<feature type="transmembrane region" description="Helical" evidence="1">
    <location>
        <begin position="12"/>
        <end position="45"/>
    </location>
</feature>
<reference evidence="2 3" key="1">
    <citation type="submission" date="2016-10" db="EMBL/GenBank/DDBJ databases">
        <authorList>
            <person name="de Groot N.N."/>
        </authorList>
    </citation>
    <scope>NUCLEOTIDE SEQUENCE [LARGE SCALE GENOMIC DNA]</scope>
    <source>
        <strain evidence="2 3">IBRC-M10418</strain>
    </source>
</reference>
<accession>A0A1H6K4R4</accession>
<dbReference type="AlphaFoldDB" id="A0A1H6K4R4"/>
<name>A0A1H6K4R4_9EURY</name>
<gene>
    <name evidence="2" type="ORF">SAMN05192561_13211</name>
</gene>